<feature type="compositionally biased region" description="Acidic residues" evidence="1">
    <location>
        <begin position="50"/>
        <end position="65"/>
    </location>
</feature>
<evidence type="ECO:0000313" key="2">
    <source>
        <dbReference type="EMBL" id="ORZ34895.1"/>
    </source>
</evidence>
<dbReference type="Proteomes" id="UP000193411">
    <property type="component" value="Unassembled WGS sequence"/>
</dbReference>
<organism evidence="2 3">
    <name type="scientific">Catenaria anguillulae PL171</name>
    <dbReference type="NCBI Taxonomy" id="765915"/>
    <lineage>
        <taxon>Eukaryota</taxon>
        <taxon>Fungi</taxon>
        <taxon>Fungi incertae sedis</taxon>
        <taxon>Blastocladiomycota</taxon>
        <taxon>Blastocladiomycetes</taxon>
        <taxon>Blastocladiales</taxon>
        <taxon>Catenariaceae</taxon>
        <taxon>Catenaria</taxon>
    </lineage>
</organism>
<dbReference type="AlphaFoldDB" id="A0A1Y2HJZ1"/>
<evidence type="ECO:0000313" key="3">
    <source>
        <dbReference type="Proteomes" id="UP000193411"/>
    </source>
</evidence>
<feature type="compositionally biased region" description="Acidic residues" evidence="1">
    <location>
        <begin position="33"/>
        <end position="42"/>
    </location>
</feature>
<evidence type="ECO:0000256" key="1">
    <source>
        <dbReference type="SAM" id="MobiDB-lite"/>
    </source>
</evidence>
<keyword evidence="3" id="KW-1185">Reference proteome</keyword>
<sequence>MAAVLAAAASRAAVAARVADPKFMDVDEDEDFVSDVDMDDGNDDHVADGLSDEPMDVDEEIGSDDDVYKPAPGPFPANKPHHPDVNTTAEWIDSLYKYKRKRDRAVDQQIQEMRAAHKQAGNKDDKAVKANRAELLKAVDSDIKPLERQFGTLIAEFRPVEAVVGILRQKFSN</sequence>
<gene>
    <name evidence="2" type="ORF">BCR44DRAFT_1435357</name>
</gene>
<proteinExistence type="predicted"/>
<comment type="caution">
    <text evidence="2">The sequence shown here is derived from an EMBL/GenBank/DDBJ whole genome shotgun (WGS) entry which is preliminary data.</text>
</comment>
<feature type="region of interest" description="Disordered" evidence="1">
    <location>
        <begin position="33"/>
        <end position="86"/>
    </location>
</feature>
<protein>
    <submittedName>
        <fullName evidence="2">Uncharacterized protein</fullName>
    </submittedName>
</protein>
<name>A0A1Y2HJZ1_9FUNG</name>
<dbReference type="EMBL" id="MCFL01000025">
    <property type="protein sequence ID" value="ORZ34895.1"/>
    <property type="molecule type" value="Genomic_DNA"/>
</dbReference>
<reference evidence="2 3" key="1">
    <citation type="submission" date="2016-07" db="EMBL/GenBank/DDBJ databases">
        <title>Pervasive Adenine N6-methylation of Active Genes in Fungi.</title>
        <authorList>
            <consortium name="DOE Joint Genome Institute"/>
            <person name="Mondo S.J."/>
            <person name="Dannebaum R.O."/>
            <person name="Kuo R.C."/>
            <person name="Labutti K."/>
            <person name="Haridas S."/>
            <person name="Kuo A."/>
            <person name="Salamov A."/>
            <person name="Ahrendt S.R."/>
            <person name="Lipzen A."/>
            <person name="Sullivan W."/>
            <person name="Andreopoulos W.B."/>
            <person name="Clum A."/>
            <person name="Lindquist E."/>
            <person name="Daum C."/>
            <person name="Ramamoorthy G.K."/>
            <person name="Gryganskyi A."/>
            <person name="Culley D."/>
            <person name="Magnuson J.K."/>
            <person name="James T.Y."/>
            <person name="O'Malley M.A."/>
            <person name="Stajich J.E."/>
            <person name="Spatafora J.W."/>
            <person name="Visel A."/>
            <person name="Grigoriev I.V."/>
        </authorList>
    </citation>
    <scope>NUCLEOTIDE SEQUENCE [LARGE SCALE GENOMIC DNA]</scope>
    <source>
        <strain evidence="2 3">PL171</strain>
    </source>
</reference>
<accession>A0A1Y2HJZ1</accession>